<reference evidence="1" key="1">
    <citation type="submission" date="2020-06" db="EMBL/GenBank/DDBJ databases">
        <title>Whole Genome Sequence of Bradyrhizobium sp. Strain 1S1.</title>
        <authorList>
            <person name="Bromfield E.S.P."/>
            <person name="Cloutier S."/>
        </authorList>
    </citation>
    <scope>NUCLEOTIDE SEQUENCE [LARGE SCALE GENOMIC DNA]</scope>
    <source>
        <strain evidence="1">1S1</strain>
    </source>
</reference>
<dbReference type="InterPro" id="IPR021737">
    <property type="entry name" value="Phage_phiKZ_Orf197"/>
</dbReference>
<proteinExistence type="predicted"/>
<gene>
    <name evidence="1" type="ORF">HAP48_026155</name>
</gene>
<accession>A0A974A2R1</accession>
<comment type="caution">
    <text evidence="1">The sequence shown here is derived from an EMBL/GenBank/DDBJ whole genome shotgun (WGS) entry which is preliminary data.</text>
</comment>
<sequence>MLDALGPLFWMLIGHAVADYPLQGDWLSKAKNPGWSPVLVPAETIWPGALLAHAAIHAGAVKLATGSWLLAVAELVAHAVIDFTKCRNRIGYNTDQSLHVVCKLIWFCALLSGVA</sequence>
<dbReference type="AlphaFoldDB" id="A0A974A2R1"/>
<organism evidence="1">
    <name type="scientific">Bradyrhizobium septentrionale</name>
    <dbReference type="NCBI Taxonomy" id="1404411"/>
    <lineage>
        <taxon>Bacteria</taxon>
        <taxon>Pseudomonadati</taxon>
        <taxon>Pseudomonadota</taxon>
        <taxon>Alphaproteobacteria</taxon>
        <taxon>Hyphomicrobiales</taxon>
        <taxon>Nitrobacteraceae</taxon>
        <taxon>Bradyrhizobium</taxon>
    </lineage>
</organism>
<name>A0A974A2R1_9BRAD</name>
<dbReference type="EMBL" id="JAAOLE020000001">
    <property type="protein sequence ID" value="NVI46380.1"/>
    <property type="molecule type" value="Genomic_DNA"/>
</dbReference>
<dbReference type="Pfam" id="PF11750">
    <property type="entry name" value="DUF3307"/>
    <property type="match status" value="1"/>
</dbReference>
<protein>
    <submittedName>
        <fullName evidence="1">DUF3307 domain-containing protein</fullName>
    </submittedName>
</protein>
<dbReference type="RefSeq" id="WP_166205705.1">
    <property type="nucleotide sequence ID" value="NZ_CP088285.1"/>
</dbReference>
<evidence type="ECO:0000313" key="1">
    <source>
        <dbReference type="EMBL" id="NVI46380.1"/>
    </source>
</evidence>